<feature type="domain" description="Reverse transcriptase" evidence="1">
    <location>
        <begin position="90"/>
        <end position="367"/>
    </location>
</feature>
<sequence length="662" mass="73000">MDNTAALTIARGLFPASPPIDWTEIPITTGESTELVPLEEEEPSFTRDELKLASGRLPSGKAPGPDLVPNEVIKMAAFRHPEIFLTAYNACIQSGHFPARWKSALLVLLHKGQSKPLDQPSSYRPISLLDGAGKLLERLILRRLGKHIDSVKGLSDSQFCFRKSRSTTDAISKVLQMARAAGAGAAKNRDLCAVVTLDVRNAFNSAPWKLIDASLQWCNTPEHLINVIRSYMSNRSVLIDRDPDTNATHLPVSRGVPQGSVLGPTLWNLFYDGVLRLSVPGPTRLIAFDDDVAVVAVAHNAELLELAMNSALSAVSTWMAENGLSLAPEKSESIVLTNKYAYRQPEFAVNGCPVPVKSSLRYLGVHLDTRLSFVEHARVVAAGAKKAETALGRLMPNTGGPTQSKRQLLMSVVHRRVLYGAQVWADEVCSTKKAKSLMTQAQRCAALRVARCYRTVSDMAALILARMPPAPHLAHERKSYAESRRTGTPHAKPELRKEVIRQWQSTWDATSKGSWTKVLIPDVGRWWYYGLKTTTYRMSQALSGHGCFQAYLFKRARAQSPACMHCTAAHDDAEHTILNCPFWYDSRAELTRSLGRPSRPEDVGDLLCGPIQEDLPTERCQQVRLLAAARRNSSLFAEMVESILGQKETLERARQKAAAAAT</sequence>
<evidence type="ECO:0000259" key="1">
    <source>
        <dbReference type="PROSITE" id="PS50878"/>
    </source>
</evidence>
<organism evidence="3 4">
    <name type="scientific">Macrosiphum euphorbiae</name>
    <name type="common">potato aphid</name>
    <dbReference type="NCBI Taxonomy" id="13131"/>
    <lineage>
        <taxon>Eukaryota</taxon>
        <taxon>Metazoa</taxon>
        <taxon>Ecdysozoa</taxon>
        <taxon>Arthropoda</taxon>
        <taxon>Hexapoda</taxon>
        <taxon>Insecta</taxon>
        <taxon>Pterygota</taxon>
        <taxon>Neoptera</taxon>
        <taxon>Paraneoptera</taxon>
        <taxon>Hemiptera</taxon>
        <taxon>Sternorrhyncha</taxon>
        <taxon>Aphidomorpha</taxon>
        <taxon>Aphidoidea</taxon>
        <taxon>Aphididae</taxon>
        <taxon>Macrosiphini</taxon>
        <taxon>Macrosiphum</taxon>
    </lineage>
</organism>
<dbReference type="PROSITE" id="PS50878">
    <property type="entry name" value="RT_POL"/>
    <property type="match status" value="1"/>
</dbReference>
<evidence type="ECO:0000313" key="3">
    <source>
        <dbReference type="EMBL" id="CAI6358044.1"/>
    </source>
</evidence>
<dbReference type="EMBL" id="CARXXK010000002">
    <property type="protein sequence ID" value="CAI6358044.1"/>
    <property type="molecule type" value="Genomic_DNA"/>
</dbReference>
<gene>
    <name evidence="2" type="ORF">MEUPH1_LOCUS12029</name>
    <name evidence="3" type="ORF">MEUPH1_LOCUS13604</name>
</gene>
<keyword evidence="4" id="KW-1185">Reference proteome</keyword>
<dbReference type="EMBL" id="CARXXK010000002">
    <property type="protein sequence ID" value="CAI6356279.1"/>
    <property type="molecule type" value="Genomic_DNA"/>
</dbReference>
<dbReference type="SUPFAM" id="SSF56672">
    <property type="entry name" value="DNA/RNA polymerases"/>
    <property type="match status" value="1"/>
</dbReference>
<dbReference type="Proteomes" id="UP001160148">
    <property type="component" value="Unassembled WGS sequence"/>
</dbReference>
<comment type="caution">
    <text evidence="3">The sequence shown here is derived from an EMBL/GenBank/DDBJ whole genome shotgun (WGS) entry which is preliminary data.</text>
</comment>
<dbReference type="InterPro" id="IPR043502">
    <property type="entry name" value="DNA/RNA_pol_sf"/>
</dbReference>
<proteinExistence type="predicted"/>
<dbReference type="CDD" id="cd01650">
    <property type="entry name" value="RT_nLTR_like"/>
    <property type="match status" value="1"/>
</dbReference>
<evidence type="ECO:0000313" key="4">
    <source>
        <dbReference type="Proteomes" id="UP001160148"/>
    </source>
</evidence>
<protein>
    <recommendedName>
        <fullName evidence="1">Reverse transcriptase domain-containing protein</fullName>
    </recommendedName>
</protein>
<evidence type="ECO:0000313" key="2">
    <source>
        <dbReference type="EMBL" id="CAI6356279.1"/>
    </source>
</evidence>
<dbReference type="Pfam" id="PF00078">
    <property type="entry name" value="RVT_1"/>
    <property type="match status" value="1"/>
</dbReference>
<accession>A0AAV0WQX3</accession>
<dbReference type="GO" id="GO:0071897">
    <property type="term" value="P:DNA biosynthetic process"/>
    <property type="evidence" value="ECO:0007669"/>
    <property type="project" value="UniProtKB-ARBA"/>
</dbReference>
<dbReference type="InterPro" id="IPR000477">
    <property type="entry name" value="RT_dom"/>
</dbReference>
<name>A0AAV0WQX3_9HEMI</name>
<dbReference type="PANTHER" id="PTHR19446">
    <property type="entry name" value="REVERSE TRANSCRIPTASES"/>
    <property type="match status" value="1"/>
</dbReference>
<reference evidence="3 4" key="1">
    <citation type="submission" date="2023-01" db="EMBL/GenBank/DDBJ databases">
        <authorList>
            <person name="Whitehead M."/>
        </authorList>
    </citation>
    <scope>NUCLEOTIDE SEQUENCE [LARGE SCALE GENOMIC DNA]</scope>
</reference>
<dbReference type="AlphaFoldDB" id="A0AAV0WQX3"/>